<dbReference type="AlphaFoldDB" id="A0A0B7BUP3"/>
<gene>
    <name evidence="1" type="primary">ORF213231</name>
</gene>
<reference evidence="1" key="1">
    <citation type="submission" date="2014-12" db="EMBL/GenBank/DDBJ databases">
        <title>Insight into the proteome of Arion vulgaris.</title>
        <authorList>
            <person name="Aradska J."/>
            <person name="Bulat T."/>
            <person name="Smidak R."/>
            <person name="Sarate P."/>
            <person name="Gangsoo J."/>
            <person name="Sialana F."/>
            <person name="Bilban M."/>
            <person name="Lubec G."/>
        </authorList>
    </citation>
    <scope>NUCLEOTIDE SEQUENCE</scope>
    <source>
        <tissue evidence="1">Skin</tissue>
    </source>
</reference>
<organism evidence="1">
    <name type="scientific">Arion vulgaris</name>
    <dbReference type="NCBI Taxonomy" id="1028688"/>
    <lineage>
        <taxon>Eukaryota</taxon>
        <taxon>Metazoa</taxon>
        <taxon>Spiralia</taxon>
        <taxon>Lophotrochozoa</taxon>
        <taxon>Mollusca</taxon>
        <taxon>Gastropoda</taxon>
        <taxon>Heterobranchia</taxon>
        <taxon>Euthyneura</taxon>
        <taxon>Panpulmonata</taxon>
        <taxon>Eupulmonata</taxon>
        <taxon>Stylommatophora</taxon>
        <taxon>Helicina</taxon>
        <taxon>Arionoidea</taxon>
        <taxon>Arionidae</taxon>
        <taxon>Arion</taxon>
    </lineage>
</organism>
<protein>
    <submittedName>
        <fullName evidence="1">Uncharacterized protein</fullName>
    </submittedName>
</protein>
<sequence>MDNERCEQKPATDIGIKIFKKGYLGNEKRLVDHIITGGKTTSDLFETLSDVMTSRSIHPEHSICYIVTN</sequence>
<proteinExistence type="predicted"/>
<evidence type="ECO:0000313" key="1">
    <source>
        <dbReference type="EMBL" id="CEK96728.1"/>
    </source>
</evidence>
<accession>A0A0B7BUP3</accession>
<name>A0A0B7BUP3_9EUPU</name>
<dbReference type="EMBL" id="HACG01049863">
    <property type="protein sequence ID" value="CEK96728.1"/>
    <property type="molecule type" value="Transcribed_RNA"/>
</dbReference>